<comment type="caution">
    <text evidence="1">The sequence shown here is derived from an EMBL/GenBank/DDBJ whole genome shotgun (WGS) entry which is preliminary data.</text>
</comment>
<protein>
    <submittedName>
        <fullName evidence="1">Uncharacterized protein</fullName>
    </submittedName>
</protein>
<reference evidence="1 2" key="1">
    <citation type="journal article" date="2016" name="Arch. Microbiol.">
        <title>Streptomyces zhihengii sp. nov., isolated from rhizospheric soil of Psammosilene tunicoides.</title>
        <authorList>
            <person name="Huang M.J."/>
            <person name="Fei J.J."/>
            <person name="Salam N."/>
            <person name="Kim C.J."/>
            <person name="Hozzein W.N."/>
            <person name="Xiao M."/>
            <person name="Huang H.Q."/>
            <person name="Li W.J."/>
        </authorList>
    </citation>
    <scope>NUCLEOTIDE SEQUENCE [LARGE SCALE GENOMIC DNA]</scope>
    <source>
        <strain evidence="1 2">YIM T102</strain>
    </source>
</reference>
<accession>A0ABS2UJ79</accession>
<dbReference type="RefSeq" id="WP_205376766.1">
    <property type="nucleotide sequence ID" value="NZ_JAFEJA010000001.1"/>
</dbReference>
<dbReference type="EMBL" id="JAFEJA010000001">
    <property type="protein sequence ID" value="MBM9617611.1"/>
    <property type="molecule type" value="Genomic_DNA"/>
</dbReference>
<proteinExistence type="predicted"/>
<evidence type="ECO:0000313" key="2">
    <source>
        <dbReference type="Proteomes" id="UP000664109"/>
    </source>
</evidence>
<gene>
    <name evidence="1" type="ORF">JE024_02445</name>
</gene>
<keyword evidence="2" id="KW-1185">Reference proteome</keyword>
<name>A0ABS2UJ79_9ACTN</name>
<sequence>MTSGSRPDPGAQQRSLIDAVVICFDAYARVRGRRHSLLNAAHAGERDEQRAYEDLQRAVTRLRNSTET</sequence>
<dbReference type="Proteomes" id="UP000664109">
    <property type="component" value="Unassembled WGS sequence"/>
</dbReference>
<organism evidence="1 2">
    <name type="scientific">Streptomyces zhihengii</name>
    <dbReference type="NCBI Taxonomy" id="1818004"/>
    <lineage>
        <taxon>Bacteria</taxon>
        <taxon>Bacillati</taxon>
        <taxon>Actinomycetota</taxon>
        <taxon>Actinomycetes</taxon>
        <taxon>Kitasatosporales</taxon>
        <taxon>Streptomycetaceae</taxon>
        <taxon>Streptomyces</taxon>
    </lineage>
</organism>
<evidence type="ECO:0000313" key="1">
    <source>
        <dbReference type="EMBL" id="MBM9617611.1"/>
    </source>
</evidence>